<dbReference type="InParanoid" id="A0A0C3EBH2"/>
<dbReference type="HOGENOM" id="CLU_014309_1_0_1"/>
<evidence type="ECO:0000313" key="2">
    <source>
        <dbReference type="Proteomes" id="UP000053989"/>
    </source>
</evidence>
<keyword evidence="2" id="KW-1185">Reference proteome</keyword>
<dbReference type="STRING" id="1036808.A0A0C3EBH2"/>
<sequence>MVKLSLISPKGNQGVRYFPHLGYLGLTPVRVEGLVRTHIEQDGKPILAKDIIVAVRCYEARHGRFGVVHMNLLSEYTVTLWKKDSSQDWSEIRDSEHQFRLSIPSNASAPSTALYFQEYRVFWRVEAVLNHIPIAGVGFRQCKYFELPLIRYDLPIPHPLPTPGPSALLTSTTTKSRHPLRYRVLVPPCPIGPLDIITIQLIVQPLEASVSIRSASALVERRIHLSDALTVISSSTDPTLLPAFSNGIPESSSSTLVAASLQDLHASSSVSLYSDSSSRPILQSNSPTQDDAISYPSHDRAFTHIVAHSQSSAPFTRDSSGAWRQNLTFSWPDNKSNSRWSVGETLQTEMVAVKFFLRVKLVVSSPTCSAESVDLEDKELTIVSTNDSQRQIALARYTRKRH</sequence>
<evidence type="ECO:0008006" key="3">
    <source>
        <dbReference type="Google" id="ProtNLM"/>
    </source>
</evidence>
<reference evidence="2" key="2">
    <citation type="submission" date="2015-01" db="EMBL/GenBank/DDBJ databases">
        <title>Evolutionary Origins and Diversification of the Mycorrhizal Mutualists.</title>
        <authorList>
            <consortium name="DOE Joint Genome Institute"/>
            <consortium name="Mycorrhizal Genomics Consortium"/>
            <person name="Kohler A."/>
            <person name="Kuo A."/>
            <person name="Nagy L.G."/>
            <person name="Floudas D."/>
            <person name="Copeland A."/>
            <person name="Barry K.W."/>
            <person name="Cichocki N."/>
            <person name="Veneault-Fourrey C."/>
            <person name="LaButti K."/>
            <person name="Lindquist E.A."/>
            <person name="Lipzen A."/>
            <person name="Lundell T."/>
            <person name="Morin E."/>
            <person name="Murat C."/>
            <person name="Riley R."/>
            <person name="Ohm R."/>
            <person name="Sun H."/>
            <person name="Tunlid A."/>
            <person name="Henrissat B."/>
            <person name="Grigoriev I.V."/>
            <person name="Hibbett D.S."/>
            <person name="Martin F."/>
        </authorList>
    </citation>
    <scope>NUCLEOTIDE SEQUENCE [LARGE SCALE GENOMIC DNA]</scope>
    <source>
        <strain evidence="2">Foug A</strain>
    </source>
</reference>
<reference evidence="1 2" key="1">
    <citation type="submission" date="2014-04" db="EMBL/GenBank/DDBJ databases">
        <authorList>
            <consortium name="DOE Joint Genome Institute"/>
            <person name="Kuo A."/>
            <person name="Kohler A."/>
            <person name="Nagy L.G."/>
            <person name="Floudas D."/>
            <person name="Copeland A."/>
            <person name="Barry K.W."/>
            <person name="Cichocki N."/>
            <person name="Veneault-Fourrey C."/>
            <person name="LaButti K."/>
            <person name="Lindquist E.A."/>
            <person name="Lipzen A."/>
            <person name="Lundell T."/>
            <person name="Morin E."/>
            <person name="Murat C."/>
            <person name="Sun H."/>
            <person name="Tunlid A."/>
            <person name="Henrissat B."/>
            <person name="Grigoriev I.V."/>
            <person name="Hibbett D.S."/>
            <person name="Martin F."/>
            <person name="Nordberg H.P."/>
            <person name="Cantor M.N."/>
            <person name="Hua S.X."/>
        </authorList>
    </citation>
    <scope>NUCLEOTIDE SEQUENCE [LARGE SCALE GENOMIC DNA]</scope>
    <source>
        <strain evidence="1 2">Foug A</strain>
    </source>
</reference>
<dbReference type="AlphaFoldDB" id="A0A0C3EBH2"/>
<name>A0A0C3EBH2_9AGAM</name>
<proteinExistence type="predicted"/>
<evidence type="ECO:0000313" key="1">
    <source>
        <dbReference type="EMBL" id="KIM65316.1"/>
    </source>
</evidence>
<gene>
    <name evidence="1" type="ORF">SCLCIDRAFT_541231</name>
</gene>
<dbReference type="OrthoDB" id="3230530at2759"/>
<dbReference type="Proteomes" id="UP000053989">
    <property type="component" value="Unassembled WGS sequence"/>
</dbReference>
<dbReference type="EMBL" id="KN822023">
    <property type="protein sequence ID" value="KIM65316.1"/>
    <property type="molecule type" value="Genomic_DNA"/>
</dbReference>
<protein>
    <recommendedName>
        <fullName evidence="3">Arrestin-like N-terminal domain-containing protein</fullName>
    </recommendedName>
</protein>
<accession>A0A0C3EBH2</accession>
<organism evidence="1 2">
    <name type="scientific">Scleroderma citrinum Foug A</name>
    <dbReference type="NCBI Taxonomy" id="1036808"/>
    <lineage>
        <taxon>Eukaryota</taxon>
        <taxon>Fungi</taxon>
        <taxon>Dikarya</taxon>
        <taxon>Basidiomycota</taxon>
        <taxon>Agaricomycotina</taxon>
        <taxon>Agaricomycetes</taxon>
        <taxon>Agaricomycetidae</taxon>
        <taxon>Boletales</taxon>
        <taxon>Sclerodermatineae</taxon>
        <taxon>Sclerodermataceae</taxon>
        <taxon>Scleroderma</taxon>
    </lineage>
</organism>